<keyword evidence="1" id="KW-0732">Signal</keyword>
<proteinExistence type="predicted"/>
<evidence type="ECO:0000313" key="2">
    <source>
        <dbReference type="EMBL" id="CAK0823121.1"/>
    </source>
</evidence>
<comment type="caution">
    <text evidence="2">The sequence shown here is derived from an EMBL/GenBank/DDBJ whole genome shotgun (WGS) entry which is preliminary data.</text>
</comment>
<dbReference type="EMBL" id="CAUYUJ010008189">
    <property type="protein sequence ID" value="CAK0823121.1"/>
    <property type="molecule type" value="Genomic_DNA"/>
</dbReference>
<dbReference type="Proteomes" id="UP001189429">
    <property type="component" value="Unassembled WGS sequence"/>
</dbReference>
<feature type="chain" id="PRO_5047514457" description="Secreted protein" evidence="1">
    <location>
        <begin position="24"/>
        <end position="119"/>
    </location>
</feature>
<gene>
    <name evidence="2" type="ORF">PCOR1329_LOCUS23962</name>
</gene>
<accession>A0ABN9RX76</accession>
<sequence>MLILISSLLVAFALWARVQECMQLTFCAQASCVKFHPQTPLSVQRRRGESLAYAARQVLTFFSYAGCQTEAMLNMGNLLDGVILVCLEAVLKPEPARRASASDMAWRLSARRTEQASVD</sequence>
<protein>
    <recommendedName>
        <fullName evidence="4">Secreted protein</fullName>
    </recommendedName>
</protein>
<name>A0ABN9RX76_9DINO</name>
<organism evidence="2 3">
    <name type="scientific">Prorocentrum cordatum</name>
    <dbReference type="NCBI Taxonomy" id="2364126"/>
    <lineage>
        <taxon>Eukaryota</taxon>
        <taxon>Sar</taxon>
        <taxon>Alveolata</taxon>
        <taxon>Dinophyceae</taxon>
        <taxon>Prorocentrales</taxon>
        <taxon>Prorocentraceae</taxon>
        <taxon>Prorocentrum</taxon>
    </lineage>
</organism>
<evidence type="ECO:0000256" key="1">
    <source>
        <dbReference type="SAM" id="SignalP"/>
    </source>
</evidence>
<reference evidence="2" key="1">
    <citation type="submission" date="2023-10" db="EMBL/GenBank/DDBJ databases">
        <authorList>
            <person name="Chen Y."/>
            <person name="Shah S."/>
            <person name="Dougan E. K."/>
            <person name="Thang M."/>
            <person name="Chan C."/>
        </authorList>
    </citation>
    <scope>NUCLEOTIDE SEQUENCE [LARGE SCALE GENOMIC DNA]</scope>
</reference>
<evidence type="ECO:0008006" key="4">
    <source>
        <dbReference type="Google" id="ProtNLM"/>
    </source>
</evidence>
<feature type="signal peptide" evidence="1">
    <location>
        <begin position="1"/>
        <end position="23"/>
    </location>
</feature>
<evidence type="ECO:0000313" key="3">
    <source>
        <dbReference type="Proteomes" id="UP001189429"/>
    </source>
</evidence>
<keyword evidence="3" id="KW-1185">Reference proteome</keyword>